<feature type="transmembrane region" description="Helical" evidence="9">
    <location>
        <begin position="74"/>
        <end position="96"/>
    </location>
</feature>
<keyword evidence="3 9" id="KW-0813">Transport</keyword>
<dbReference type="InterPro" id="IPR000515">
    <property type="entry name" value="MetI-like"/>
</dbReference>
<dbReference type="RefSeq" id="WP_232190001.1">
    <property type="nucleotide sequence ID" value="NZ_JAIOAP010000026.1"/>
</dbReference>
<organism evidence="11 12">
    <name type="scientific">Cohnella silvisoli</name>
    <dbReference type="NCBI Taxonomy" id="2873699"/>
    <lineage>
        <taxon>Bacteria</taxon>
        <taxon>Bacillati</taxon>
        <taxon>Bacillota</taxon>
        <taxon>Bacilli</taxon>
        <taxon>Bacillales</taxon>
        <taxon>Paenibacillaceae</taxon>
        <taxon>Cohnella</taxon>
    </lineage>
</organism>
<dbReference type="Gene3D" id="1.10.3720.10">
    <property type="entry name" value="MetI-like"/>
    <property type="match status" value="1"/>
</dbReference>
<feature type="transmembrane region" description="Helical" evidence="9">
    <location>
        <begin position="182"/>
        <end position="207"/>
    </location>
</feature>
<dbReference type="Pfam" id="PF00528">
    <property type="entry name" value="BPD_transp_1"/>
    <property type="match status" value="1"/>
</dbReference>
<evidence type="ECO:0000256" key="4">
    <source>
        <dbReference type="ARBA" id="ARBA00022475"/>
    </source>
</evidence>
<dbReference type="PANTHER" id="PTHR32243:SF50">
    <property type="entry name" value="MALTOSE_MALTODEXTRIN TRANSPORT SYSTEM PERMEASE PROTEIN MALG"/>
    <property type="match status" value="1"/>
</dbReference>
<feature type="transmembrane region" description="Helical" evidence="9">
    <location>
        <begin position="12"/>
        <end position="31"/>
    </location>
</feature>
<accession>A0ABV1L5I5</accession>
<dbReference type="PANTHER" id="PTHR32243">
    <property type="entry name" value="MALTOSE TRANSPORT SYSTEM PERMEASE-RELATED"/>
    <property type="match status" value="1"/>
</dbReference>
<evidence type="ECO:0000256" key="8">
    <source>
        <dbReference type="ARBA" id="ARBA00023136"/>
    </source>
</evidence>
<dbReference type="Proteomes" id="UP001493487">
    <property type="component" value="Unassembled WGS sequence"/>
</dbReference>
<dbReference type="CDD" id="cd06261">
    <property type="entry name" value="TM_PBP2"/>
    <property type="match status" value="1"/>
</dbReference>
<comment type="similarity">
    <text evidence="2">Belongs to the binding-protein-dependent transport system permease family. MalFG subfamily.</text>
</comment>
<feature type="domain" description="ABC transmembrane type-1" evidence="10">
    <location>
        <begin position="70"/>
        <end position="263"/>
    </location>
</feature>
<gene>
    <name evidence="11" type="ORF">QJS35_31555</name>
</gene>
<evidence type="ECO:0000256" key="2">
    <source>
        <dbReference type="ARBA" id="ARBA00009047"/>
    </source>
</evidence>
<evidence type="ECO:0000313" key="11">
    <source>
        <dbReference type="EMBL" id="MEQ4486922.1"/>
    </source>
</evidence>
<proteinExistence type="inferred from homology"/>
<protein>
    <submittedName>
        <fullName evidence="11">Carbohydrate ABC transporter permease</fullName>
    </submittedName>
</protein>
<keyword evidence="5" id="KW-0762">Sugar transport</keyword>
<feature type="transmembrane region" description="Helical" evidence="9">
    <location>
        <begin position="108"/>
        <end position="129"/>
    </location>
</feature>
<dbReference type="PROSITE" id="PS50928">
    <property type="entry name" value="ABC_TM1"/>
    <property type="match status" value="1"/>
</dbReference>
<evidence type="ECO:0000256" key="7">
    <source>
        <dbReference type="ARBA" id="ARBA00022989"/>
    </source>
</evidence>
<evidence type="ECO:0000256" key="6">
    <source>
        <dbReference type="ARBA" id="ARBA00022692"/>
    </source>
</evidence>
<comment type="subcellular location">
    <subcellularLocation>
        <location evidence="1 9">Cell membrane</location>
        <topology evidence="1 9">Multi-pass membrane protein</topology>
    </subcellularLocation>
</comment>
<evidence type="ECO:0000259" key="10">
    <source>
        <dbReference type="PROSITE" id="PS50928"/>
    </source>
</evidence>
<reference evidence="11 12" key="1">
    <citation type="journal article" date="2023" name="Genome Announc.">
        <title>Pan-Genome Analyses of the Genus Cohnella and Proposal of the Novel Species Cohnella silvisoli sp. nov., Isolated from Forest Soil.</title>
        <authorList>
            <person name="Wang C."/>
            <person name="Mao L."/>
            <person name="Bao G."/>
            <person name="Zhu H."/>
        </authorList>
    </citation>
    <scope>NUCLEOTIDE SEQUENCE [LARGE SCALE GENOMIC DNA]</scope>
    <source>
        <strain evidence="11 12">NL03-T5-1</strain>
    </source>
</reference>
<sequence>MTGKSKGMRLAYVYLSLYSVFNLLVFVWIFLTAMKGQSEFFATSPWSPPEAFNLTNFKEAWKVGHIGEFFANSAYVTGISTVVCLVVSSMAAYILGRIPFRGRGIVQLVFMLGMMVPPFMIVIPLFSVLDSLLLLNSLNGLVLVYVTIQIPMNVYVLTSFYRSLPTEFEEAAAIDGASPLRTFFTIMMPLTMPALAACAIINILAFWNEFLFALVFLGDKTKLTLPIGLFYLNQGAEYSGKWTILFAGMAISCIPVLLLLALFQKQFSRGISQGAIKL</sequence>
<keyword evidence="4" id="KW-1003">Cell membrane</keyword>
<evidence type="ECO:0000256" key="1">
    <source>
        <dbReference type="ARBA" id="ARBA00004651"/>
    </source>
</evidence>
<keyword evidence="12" id="KW-1185">Reference proteome</keyword>
<dbReference type="SUPFAM" id="SSF161098">
    <property type="entry name" value="MetI-like"/>
    <property type="match status" value="1"/>
</dbReference>
<evidence type="ECO:0000313" key="12">
    <source>
        <dbReference type="Proteomes" id="UP001493487"/>
    </source>
</evidence>
<evidence type="ECO:0000256" key="9">
    <source>
        <dbReference type="RuleBase" id="RU363032"/>
    </source>
</evidence>
<feature type="transmembrane region" description="Helical" evidence="9">
    <location>
        <begin position="242"/>
        <end position="263"/>
    </location>
</feature>
<keyword evidence="8 9" id="KW-0472">Membrane</keyword>
<keyword evidence="7 9" id="KW-1133">Transmembrane helix</keyword>
<dbReference type="InterPro" id="IPR050901">
    <property type="entry name" value="BP-dep_ABC_trans_perm"/>
</dbReference>
<evidence type="ECO:0000256" key="5">
    <source>
        <dbReference type="ARBA" id="ARBA00022597"/>
    </source>
</evidence>
<name>A0ABV1L5I5_9BACL</name>
<evidence type="ECO:0000256" key="3">
    <source>
        <dbReference type="ARBA" id="ARBA00022448"/>
    </source>
</evidence>
<keyword evidence="6 9" id="KW-0812">Transmembrane</keyword>
<comment type="caution">
    <text evidence="11">The sequence shown here is derived from an EMBL/GenBank/DDBJ whole genome shotgun (WGS) entry which is preliminary data.</text>
</comment>
<dbReference type="EMBL" id="JASKHM010000027">
    <property type="protein sequence ID" value="MEQ4486922.1"/>
    <property type="molecule type" value="Genomic_DNA"/>
</dbReference>
<feature type="transmembrane region" description="Helical" evidence="9">
    <location>
        <begin position="141"/>
        <end position="161"/>
    </location>
</feature>
<dbReference type="InterPro" id="IPR035906">
    <property type="entry name" value="MetI-like_sf"/>
</dbReference>